<gene>
    <name evidence="1" type="ORF">DSY94_00565</name>
</gene>
<reference evidence="1 2" key="1">
    <citation type="submission" date="2018-06" db="EMBL/GenBank/DDBJ databases">
        <title>Combined omics and stable isotope probing to characterize newly discovered Mariana Back-Arc vent microbial communities.</title>
        <authorList>
            <person name="Trembath-Reichert E."/>
            <person name="Huber J.A."/>
        </authorList>
    </citation>
    <scope>NUCLEOTIDE SEQUENCE [LARGE SCALE GENOMIC DNA]</scope>
    <source>
        <strain evidence="1">MAG 24</strain>
    </source>
</reference>
<proteinExistence type="predicted"/>
<protein>
    <submittedName>
        <fullName evidence="1">Uncharacterized protein</fullName>
    </submittedName>
</protein>
<organism evidence="1 2">
    <name type="scientific">SAR324 cluster bacterium</name>
    <dbReference type="NCBI Taxonomy" id="2024889"/>
    <lineage>
        <taxon>Bacteria</taxon>
        <taxon>Deltaproteobacteria</taxon>
        <taxon>SAR324 cluster</taxon>
    </lineage>
</organism>
<sequence>MYKSKFLQNVLGEHSSKGSKVGFEDFEDTTPKGFSEKAKTKLTHPDSKKFLHKLQKPESPPDVIKLQTYFGMSPSLCTEPHRLELFWSILGDCIEERKDFIFQCENVDEADELRKLTYTLVFQFNDRWEVYLDDLILKANPP</sequence>
<evidence type="ECO:0000313" key="1">
    <source>
        <dbReference type="EMBL" id="RTZ86956.1"/>
    </source>
</evidence>
<evidence type="ECO:0000313" key="2">
    <source>
        <dbReference type="Proteomes" id="UP000287176"/>
    </source>
</evidence>
<dbReference type="AlphaFoldDB" id="A0A432GTW0"/>
<dbReference type="Proteomes" id="UP000287176">
    <property type="component" value="Unassembled WGS sequence"/>
</dbReference>
<comment type="caution">
    <text evidence="1">The sequence shown here is derived from an EMBL/GenBank/DDBJ whole genome shotgun (WGS) entry which is preliminary data.</text>
</comment>
<name>A0A432GTW0_9DELT</name>
<dbReference type="EMBL" id="QNZI01000016">
    <property type="protein sequence ID" value="RTZ86956.1"/>
    <property type="molecule type" value="Genomic_DNA"/>
</dbReference>
<accession>A0A432GTW0</accession>